<evidence type="ECO:0000313" key="7">
    <source>
        <dbReference type="Proteomes" id="UP000254101"/>
    </source>
</evidence>
<dbReference type="AlphaFoldDB" id="A0A395LNI2"/>
<dbReference type="RefSeq" id="WP_115492614.1">
    <property type="nucleotide sequence ID" value="NZ_JACHWW010000001.1"/>
</dbReference>
<dbReference type="EMBL" id="QRBB01000001">
    <property type="protein sequence ID" value="RDS78391.1"/>
    <property type="molecule type" value="Genomic_DNA"/>
</dbReference>
<dbReference type="PANTHER" id="PTHR42792:SF2">
    <property type="entry name" value="FLAGELLIN"/>
    <property type="match status" value="1"/>
</dbReference>
<protein>
    <recommendedName>
        <fullName evidence="3">Flagellin</fullName>
    </recommendedName>
</protein>
<evidence type="ECO:0000313" key="6">
    <source>
        <dbReference type="EMBL" id="RDS78391.1"/>
    </source>
</evidence>
<dbReference type="Pfam" id="PF00700">
    <property type="entry name" value="Flagellin_C"/>
    <property type="match status" value="1"/>
</dbReference>
<keyword evidence="2 3" id="KW-0975">Bacterial flagellum</keyword>
<evidence type="ECO:0000259" key="4">
    <source>
        <dbReference type="Pfam" id="PF00669"/>
    </source>
</evidence>
<dbReference type="GO" id="GO:0005576">
    <property type="term" value="C:extracellular region"/>
    <property type="evidence" value="ECO:0007669"/>
    <property type="project" value="UniProtKB-SubCell"/>
</dbReference>
<evidence type="ECO:0000256" key="1">
    <source>
        <dbReference type="ARBA" id="ARBA00005709"/>
    </source>
</evidence>
<dbReference type="InterPro" id="IPR001492">
    <property type="entry name" value="Flagellin"/>
</dbReference>
<proteinExistence type="inferred from homology"/>
<dbReference type="PRINTS" id="PR00207">
    <property type="entry name" value="FLAGELLIN"/>
</dbReference>
<comment type="subcellular location">
    <subcellularLocation>
        <location evidence="3">Secreted</location>
    </subcellularLocation>
    <subcellularLocation>
        <location evidence="3">Bacterial flagellum</location>
    </subcellularLocation>
</comment>
<feature type="domain" description="Flagellin C-terminal" evidence="5">
    <location>
        <begin position="190"/>
        <end position="274"/>
    </location>
</feature>
<sequence length="275" mass="28246">MAFSVNTNVGAMAALQSLNQTNKGLSQVQNRINTGLNVASTKDDSASFTIAQTLRGDVGGLSAVNSSLNRAKSSVDVAVAGTEQISDILNQMKAKAIQAADEGLDADSRTAINSDYTALKEQITTIIASSEFNGTNLLKDDATATGSVAALQSLDTSSTLSVGNQAFDTNVTAALGTGLGTKADADTALTEIDTVAATVTSTLSTLGSASRKIEGQLEFNSKLSDVIESGIGNLVDADLAKESAKLQALQVKQQLGVQALSIANQAPQTITSLFR</sequence>
<dbReference type="Gene3D" id="1.20.1330.10">
    <property type="entry name" value="f41 fragment of flagellin, N-terminal domain"/>
    <property type="match status" value="1"/>
</dbReference>
<evidence type="ECO:0000259" key="5">
    <source>
        <dbReference type="Pfam" id="PF00700"/>
    </source>
</evidence>
<comment type="similarity">
    <text evidence="1 3">Belongs to the bacterial flagellin family.</text>
</comment>
<dbReference type="InterPro" id="IPR046358">
    <property type="entry name" value="Flagellin_C"/>
</dbReference>
<dbReference type="Proteomes" id="UP000254101">
    <property type="component" value="Unassembled WGS sequence"/>
</dbReference>
<dbReference type="GO" id="GO:0009288">
    <property type="term" value="C:bacterial-type flagellum"/>
    <property type="evidence" value="ECO:0007669"/>
    <property type="project" value="UniProtKB-SubCell"/>
</dbReference>
<dbReference type="Pfam" id="PF00669">
    <property type="entry name" value="Flagellin_N"/>
    <property type="match status" value="1"/>
</dbReference>
<comment type="caution">
    <text evidence="6">The sequence shown here is derived from an EMBL/GenBank/DDBJ whole genome shotgun (WGS) entry which is preliminary data.</text>
</comment>
<dbReference type="PANTHER" id="PTHR42792">
    <property type="entry name" value="FLAGELLIN"/>
    <property type="match status" value="1"/>
</dbReference>
<evidence type="ECO:0000256" key="3">
    <source>
        <dbReference type="RuleBase" id="RU362073"/>
    </source>
</evidence>
<keyword evidence="6" id="KW-0966">Cell projection</keyword>
<accession>A0A395LNI2</accession>
<keyword evidence="3" id="KW-0964">Secreted</keyword>
<feature type="domain" description="Flagellin N-terminal" evidence="4">
    <location>
        <begin position="5"/>
        <end position="141"/>
    </location>
</feature>
<evidence type="ECO:0000256" key="2">
    <source>
        <dbReference type="ARBA" id="ARBA00023143"/>
    </source>
</evidence>
<comment type="function">
    <text evidence="3">Flagellin is the subunit protein which polymerizes to form the filaments of bacterial flagella.</text>
</comment>
<name>A0A395LNI2_9SPHN</name>
<dbReference type="SUPFAM" id="SSF64518">
    <property type="entry name" value="Phase 1 flagellin"/>
    <property type="match status" value="1"/>
</dbReference>
<keyword evidence="7" id="KW-1185">Reference proteome</keyword>
<keyword evidence="6" id="KW-0969">Cilium</keyword>
<dbReference type="InterPro" id="IPR001029">
    <property type="entry name" value="Flagellin_N"/>
</dbReference>
<reference evidence="6 7" key="1">
    <citation type="submission" date="2018-07" db="EMBL/GenBank/DDBJ databases">
        <title>Erythrobacter nanhaiensis sp. nov., a novel member of the genus Erythrobacter isolated from the South China Sea.</title>
        <authorList>
            <person name="Chen X."/>
            <person name="Liu J."/>
        </authorList>
    </citation>
    <scope>NUCLEOTIDE SEQUENCE [LARGE SCALE GENOMIC DNA]</scope>
    <source>
        <strain evidence="6 7">S-5</strain>
    </source>
</reference>
<dbReference type="OrthoDB" id="9796789at2"/>
<organism evidence="6 7">
    <name type="scientific">Alteriqipengyuania lutimaris</name>
    <dbReference type="NCBI Taxonomy" id="1538146"/>
    <lineage>
        <taxon>Bacteria</taxon>
        <taxon>Pseudomonadati</taxon>
        <taxon>Pseudomonadota</taxon>
        <taxon>Alphaproteobacteria</taxon>
        <taxon>Sphingomonadales</taxon>
        <taxon>Erythrobacteraceae</taxon>
        <taxon>Alteriqipengyuania</taxon>
    </lineage>
</organism>
<gene>
    <name evidence="6" type="ORF">DL238_12785</name>
</gene>
<keyword evidence="6" id="KW-0282">Flagellum</keyword>
<dbReference type="GO" id="GO:0005198">
    <property type="term" value="F:structural molecule activity"/>
    <property type="evidence" value="ECO:0007669"/>
    <property type="project" value="UniProtKB-UniRule"/>
</dbReference>